<dbReference type="EMBL" id="PFQR01000005">
    <property type="protein sequence ID" value="PJC70174.1"/>
    <property type="molecule type" value="Genomic_DNA"/>
</dbReference>
<sequence>MQNQEDRKTRFKRVATRRTERILENLRILGNCANRSTYDYNDDDIAKIFYAIENQLRLIKAKFKSVRRKKFTL</sequence>
<protein>
    <submittedName>
        <fullName evidence="1">Uncharacterized protein</fullName>
    </submittedName>
</protein>
<dbReference type="Proteomes" id="UP000229041">
    <property type="component" value="Unassembled WGS sequence"/>
</dbReference>
<evidence type="ECO:0000313" key="1">
    <source>
        <dbReference type="EMBL" id="PJC70174.1"/>
    </source>
</evidence>
<organism evidence="1 2">
    <name type="scientific">Candidatus Tagabacteria bacterium CG_4_8_14_3_um_filter_41_8</name>
    <dbReference type="NCBI Taxonomy" id="1975018"/>
    <lineage>
        <taxon>Bacteria</taxon>
        <taxon>Candidatus Tagaibacteriota</taxon>
    </lineage>
</organism>
<reference evidence="2" key="1">
    <citation type="submission" date="2017-09" db="EMBL/GenBank/DDBJ databases">
        <title>Depth-based differentiation of microbial function through sediment-hosted aquifers and enrichment of novel symbionts in the deep terrestrial subsurface.</title>
        <authorList>
            <person name="Probst A.J."/>
            <person name="Ladd B."/>
            <person name="Jarett J.K."/>
            <person name="Geller-Mcgrath D.E."/>
            <person name="Sieber C.M.K."/>
            <person name="Emerson J.B."/>
            <person name="Anantharaman K."/>
            <person name="Thomas B.C."/>
            <person name="Malmstrom R."/>
            <person name="Stieglmeier M."/>
            <person name="Klingl A."/>
            <person name="Woyke T."/>
            <person name="Ryan C.M."/>
            <person name="Banfield J.F."/>
        </authorList>
    </citation>
    <scope>NUCLEOTIDE SEQUENCE [LARGE SCALE GENOMIC DNA]</scope>
</reference>
<proteinExistence type="predicted"/>
<comment type="caution">
    <text evidence="1">The sequence shown here is derived from an EMBL/GenBank/DDBJ whole genome shotgun (WGS) entry which is preliminary data.</text>
</comment>
<accession>A0A2M8G9K7</accession>
<evidence type="ECO:0000313" key="2">
    <source>
        <dbReference type="Proteomes" id="UP000229041"/>
    </source>
</evidence>
<dbReference type="AlphaFoldDB" id="A0A2M8G9K7"/>
<name>A0A2M8G9K7_9BACT</name>
<gene>
    <name evidence="1" type="ORF">CO014_00225</name>
</gene>